<keyword evidence="2" id="KW-0812">Transmembrane</keyword>
<organism evidence="3 5">
    <name type="scientific">Streptococcus suis</name>
    <dbReference type="NCBI Taxonomy" id="1307"/>
    <lineage>
        <taxon>Bacteria</taxon>
        <taxon>Bacillati</taxon>
        <taxon>Bacillota</taxon>
        <taxon>Bacilli</taxon>
        <taxon>Lactobacillales</taxon>
        <taxon>Streptococcaceae</taxon>
        <taxon>Streptococcus</taxon>
    </lineage>
</organism>
<keyword evidence="2" id="KW-0472">Membrane</keyword>
<feature type="coiled-coil region" evidence="1">
    <location>
        <begin position="43"/>
        <end position="110"/>
    </location>
</feature>
<evidence type="ECO:0000256" key="2">
    <source>
        <dbReference type="SAM" id="Phobius"/>
    </source>
</evidence>
<sequence>MPGQDIVREAIKASWTIDKIAGVVVVILAIMLVSMVVSQNAHVKRLINNFQKTNDALMETNRRIASDNQRHMEHLTIAVNNLASETRNDIADLKEQVSELKEEVRDQRMMP</sequence>
<evidence type="ECO:0000256" key="1">
    <source>
        <dbReference type="SAM" id="Coils"/>
    </source>
</evidence>
<dbReference type="AlphaFoldDB" id="A0A0Z8M245"/>
<evidence type="ECO:0000313" key="6">
    <source>
        <dbReference type="Proteomes" id="UP000074850"/>
    </source>
</evidence>
<reference evidence="5 6" key="1">
    <citation type="submission" date="2016-02" db="EMBL/GenBank/DDBJ databases">
        <authorList>
            <consortium name="Pathogen Informatics"/>
        </authorList>
    </citation>
    <scope>NUCLEOTIDE SEQUENCE [LARGE SCALE GENOMIC DNA]</scope>
    <source>
        <strain evidence="3 5">LSS54</strain>
        <strain evidence="4 6">LSS64</strain>
    </source>
</reference>
<evidence type="ECO:0000313" key="3">
    <source>
        <dbReference type="EMBL" id="CYU97272.1"/>
    </source>
</evidence>
<evidence type="ECO:0000313" key="4">
    <source>
        <dbReference type="EMBL" id="CYV43955.1"/>
    </source>
</evidence>
<dbReference type="EMBL" id="FIHD01000021">
    <property type="protein sequence ID" value="CYU97272.1"/>
    <property type="molecule type" value="Genomic_DNA"/>
</dbReference>
<dbReference type="Proteomes" id="UP000074850">
    <property type="component" value="Unassembled WGS sequence"/>
</dbReference>
<protein>
    <submittedName>
        <fullName evidence="3">Uncharacterized protein</fullName>
    </submittedName>
</protein>
<accession>A0A0Z8M245</accession>
<feature type="transmembrane region" description="Helical" evidence="2">
    <location>
        <begin position="20"/>
        <end position="37"/>
    </location>
</feature>
<keyword evidence="1" id="KW-0175">Coiled coil</keyword>
<keyword evidence="2" id="KW-1133">Transmembrane helix</keyword>
<dbReference type="EMBL" id="FIHM01000039">
    <property type="protein sequence ID" value="CYV43955.1"/>
    <property type="molecule type" value="Genomic_DNA"/>
</dbReference>
<dbReference type="RefSeq" id="WP_044760843.1">
    <property type="nucleotide sequence ID" value="NZ_CEFC01000403.1"/>
</dbReference>
<name>A0A0Z8M245_STRSU</name>
<proteinExistence type="predicted"/>
<evidence type="ECO:0000313" key="5">
    <source>
        <dbReference type="Proteomes" id="UP000073494"/>
    </source>
</evidence>
<dbReference type="Proteomes" id="UP000073494">
    <property type="component" value="Unassembled WGS sequence"/>
</dbReference>
<gene>
    <name evidence="3" type="ORF">ERS132416_01286</name>
    <name evidence="4" type="ORF">ERS132426_01622</name>
</gene>